<name>A0A9W2YQQ1_BIOGL</name>
<sequence length="335" mass="37049">MLDKSRPTGLSLSPIGIGLMIMFLLHIPCHGQSVINVTEGQNLTLECGIKINRHGLRKGIVTSNGQTVSKCEFERCFNSYPDKFRASFKREISDYRRPRSIVLEVFNVTRDLSRIECGSDQWDLIVTAKSSSLTLTSDYGSEDISVPAGSHVCFMCKITLGSDGLDPGSLILYRDDFTNVLYSTSSSESLTYCLGDLVCGSSFVVGCQEEHLSAVEMKVRVEKCLNEYEDASPQSDDVTFPVNDGEQFDNPIARSSPIINSIGIKVGVSLACILTLIVIILIVIVLCRRARTRSRKHQQDNPPAYSDIFFVNPTTDLPDYASLPPPYNETIAQQQ</sequence>
<organism evidence="2 3">
    <name type="scientific">Biomphalaria glabrata</name>
    <name type="common">Bloodfluke planorb</name>
    <name type="synonym">Freshwater snail</name>
    <dbReference type="NCBI Taxonomy" id="6526"/>
    <lineage>
        <taxon>Eukaryota</taxon>
        <taxon>Metazoa</taxon>
        <taxon>Spiralia</taxon>
        <taxon>Lophotrochozoa</taxon>
        <taxon>Mollusca</taxon>
        <taxon>Gastropoda</taxon>
        <taxon>Heterobranchia</taxon>
        <taxon>Euthyneura</taxon>
        <taxon>Panpulmonata</taxon>
        <taxon>Hygrophila</taxon>
        <taxon>Lymnaeoidea</taxon>
        <taxon>Planorbidae</taxon>
        <taxon>Biomphalaria</taxon>
    </lineage>
</organism>
<dbReference type="GeneID" id="106067703"/>
<dbReference type="AlphaFoldDB" id="A0A9W2YQQ1"/>
<accession>A0A9W2YQQ1</accession>
<dbReference type="OrthoDB" id="10366212at2759"/>
<keyword evidence="1" id="KW-0812">Transmembrane</keyword>
<keyword evidence="2" id="KW-1185">Reference proteome</keyword>
<evidence type="ECO:0000256" key="1">
    <source>
        <dbReference type="SAM" id="Phobius"/>
    </source>
</evidence>
<protein>
    <submittedName>
        <fullName evidence="3">Uncharacterized protein LOC106067703</fullName>
    </submittedName>
</protein>
<reference evidence="3" key="1">
    <citation type="submission" date="2025-08" db="UniProtKB">
        <authorList>
            <consortium name="RefSeq"/>
        </authorList>
    </citation>
    <scope>IDENTIFICATION</scope>
</reference>
<dbReference type="RefSeq" id="XP_055865035.1">
    <property type="nucleotide sequence ID" value="XM_056009060.1"/>
</dbReference>
<evidence type="ECO:0000313" key="3">
    <source>
        <dbReference type="RefSeq" id="XP_055865035.1"/>
    </source>
</evidence>
<evidence type="ECO:0000313" key="2">
    <source>
        <dbReference type="Proteomes" id="UP001165740"/>
    </source>
</evidence>
<dbReference type="Proteomes" id="UP001165740">
    <property type="component" value="Chromosome 13"/>
</dbReference>
<keyword evidence="1" id="KW-1133">Transmembrane helix</keyword>
<proteinExistence type="predicted"/>
<keyword evidence="1" id="KW-0472">Membrane</keyword>
<gene>
    <name evidence="3" type="primary">LOC106067703</name>
</gene>
<feature type="transmembrane region" description="Helical" evidence="1">
    <location>
        <begin position="266"/>
        <end position="287"/>
    </location>
</feature>